<dbReference type="RefSeq" id="XP_003847134.1">
    <property type="nucleotide sequence ID" value="XM_003847086.1"/>
</dbReference>
<organism evidence="2 3">
    <name type="scientific">Zymoseptoria tritici (strain CBS 115943 / IPO323)</name>
    <name type="common">Speckled leaf blotch fungus</name>
    <name type="synonym">Septoria tritici</name>
    <dbReference type="NCBI Taxonomy" id="336722"/>
    <lineage>
        <taxon>Eukaryota</taxon>
        <taxon>Fungi</taxon>
        <taxon>Dikarya</taxon>
        <taxon>Ascomycota</taxon>
        <taxon>Pezizomycotina</taxon>
        <taxon>Dothideomycetes</taxon>
        <taxon>Dothideomycetidae</taxon>
        <taxon>Mycosphaerellales</taxon>
        <taxon>Mycosphaerellaceae</taxon>
        <taxon>Zymoseptoria</taxon>
    </lineage>
</organism>
<dbReference type="AlphaFoldDB" id="F9XRK9"/>
<sequence>MQKTPLPPTMQQTPPHPTMQKTPLPPTMQKTPLPPPSLIQERKKNKTAPRPSPLPTPTHPPPPRPRLPTTSPTIASPPSASSTTSCAPPRPVEIKSRSIEDASCMEVPRTRGARRTPLGWKIDRCAIAFLLLLPRRMIPKHHVPAKSRTTPNLQSTTSPIMPPLKAAGKDAQLYEAVKLAGDARALTGQTLDTDNSPSTPHHRPSPPTPHHRQLTTDTHHRQLTTDNSPPTPHHRPLTTDPSPPTTHHRHLTLRHLTSDSHSDFHCHSHCHSHSHSYFHSHFHSYSYSHSLFHFHSSTSTSTSTHDPSILPLLH</sequence>
<evidence type="ECO:0000313" key="2">
    <source>
        <dbReference type="EMBL" id="EGP82110.1"/>
    </source>
</evidence>
<feature type="compositionally biased region" description="Basic residues" evidence="1">
    <location>
        <begin position="200"/>
        <end position="213"/>
    </location>
</feature>
<name>F9XRK9_ZYMTI</name>
<evidence type="ECO:0000313" key="3">
    <source>
        <dbReference type="Proteomes" id="UP000008062"/>
    </source>
</evidence>
<dbReference type="HOGENOM" id="CLU_886251_0_0_1"/>
<dbReference type="EMBL" id="CM001213">
    <property type="protein sequence ID" value="EGP82110.1"/>
    <property type="molecule type" value="Genomic_DNA"/>
</dbReference>
<feature type="compositionally biased region" description="Low complexity" evidence="1">
    <location>
        <begin position="9"/>
        <end position="31"/>
    </location>
</feature>
<dbReference type="GeneID" id="13399638"/>
<reference evidence="2 3" key="1">
    <citation type="journal article" date="2011" name="PLoS Genet.">
        <title>Finished genome of the fungal wheat pathogen Mycosphaerella graminicola reveals dispensome structure, chromosome plasticity, and stealth pathogenesis.</title>
        <authorList>
            <person name="Goodwin S.B."/>
            <person name="Ben M'barek S."/>
            <person name="Dhillon B."/>
            <person name="Wittenberg A.H.J."/>
            <person name="Crane C.F."/>
            <person name="Hane J.K."/>
            <person name="Foster A.J."/>
            <person name="Van der Lee T.A.J."/>
            <person name="Grimwood J."/>
            <person name="Aerts A."/>
            <person name="Antoniw J."/>
            <person name="Bailey A."/>
            <person name="Bluhm B."/>
            <person name="Bowler J."/>
            <person name="Bristow J."/>
            <person name="van der Burgt A."/>
            <person name="Canto-Canche B."/>
            <person name="Churchill A.C.L."/>
            <person name="Conde-Ferraez L."/>
            <person name="Cools H.J."/>
            <person name="Coutinho P.M."/>
            <person name="Csukai M."/>
            <person name="Dehal P."/>
            <person name="De Wit P."/>
            <person name="Donzelli B."/>
            <person name="van de Geest H.C."/>
            <person name="van Ham R.C.H.J."/>
            <person name="Hammond-Kosack K.E."/>
            <person name="Henrissat B."/>
            <person name="Kilian A."/>
            <person name="Kobayashi A.K."/>
            <person name="Koopmann E."/>
            <person name="Kourmpetis Y."/>
            <person name="Kuzniar A."/>
            <person name="Lindquist E."/>
            <person name="Lombard V."/>
            <person name="Maliepaard C."/>
            <person name="Martins N."/>
            <person name="Mehrabi R."/>
            <person name="Nap J.P.H."/>
            <person name="Ponomarenko A."/>
            <person name="Rudd J.J."/>
            <person name="Salamov A."/>
            <person name="Schmutz J."/>
            <person name="Schouten H.J."/>
            <person name="Shapiro H."/>
            <person name="Stergiopoulos I."/>
            <person name="Torriani S.F.F."/>
            <person name="Tu H."/>
            <person name="de Vries R.P."/>
            <person name="Waalwijk C."/>
            <person name="Ware S.B."/>
            <person name="Wiebenga A."/>
            <person name="Zwiers L.-H."/>
            <person name="Oliver R.P."/>
            <person name="Grigoriev I.V."/>
            <person name="Kema G.H.J."/>
        </authorList>
    </citation>
    <scope>NUCLEOTIDE SEQUENCE [LARGE SCALE GENOMIC DNA]</scope>
    <source>
        <strain evidence="3">CBS 115943 / IPO323</strain>
    </source>
</reference>
<gene>
    <name evidence="2" type="ORF">MYCGRDRAFT_111768</name>
</gene>
<dbReference type="Proteomes" id="UP000008062">
    <property type="component" value="Chromosome 18"/>
</dbReference>
<proteinExistence type="predicted"/>
<feature type="compositionally biased region" description="Low complexity" evidence="1">
    <location>
        <begin position="67"/>
        <end position="87"/>
    </location>
</feature>
<feature type="region of interest" description="Disordered" evidence="1">
    <location>
        <begin position="1"/>
        <end position="91"/>
    </location>
</feature>
<dbReference type="InParanoid" id="F9XRK9"/>
<keyword evidence="3" id="KW-1185">Reference proteome</keyword>
<accession>F9XRK9</accession>
<protein>
    <submittedName>
        <fullName evidence="2">Uncharacterized protein</fullName>
    </submittedName>
</protein>
<feature type="region of interest" description="Disordered" evidence="1">
    <location>
        <begin position="188"/>
        <end position="249"/>
    </location>
</feature>
<feature type="compositionally biased region" description="Pro residues" evidence="1">
    <location>
        <begin position="50"/>
        <end position="66"/>
    </location>
</feature>
<dbReference type="OMA" id="TAPHKPH"/>
<dbReference type="KEGG" id="ztr:MYCGRDRAFT_111768"/>
<evidence type="ECO:0000256" key="1">
    <source>
        <dbReference type="SAM" id="MobiDB-lite"/>
    </source>
</evidence>